<evidence type="ECO:0000313" key="4">
    <source>
        <dbReference type="Proteomes" id="UP000179616"/>
    </source>
</evidence>
<proteinExistence type="predicted"/>
<comment type="caution">
    <text evidence="3">The sequence shown here is derived from an EMBL/GenBank/DDBJ whole genome shotgun (WGS) entry which is preliminary data.</text>
</comment>
<dbReference type="AlphaFoldDB" id="A0A1S1LFR6"/>
<organism evidence="3 4">
    <name type="scientific">Mycobacteroides franklinii</name>
    <dbReference type="NCBI Taxonomy" id="948102"/>
    <lineage>
        <taxon>Bacteria</taxon>
        <taxon>Bacillati</taxon>
        <taxon>Actinomycetota</taxon>
        <taxon>Actinomycetes</taxon>
        <taxon>Mycobacteriales</taxon>
        <taxon>Mycobacteriaceae</taxon>
        <taxon>Mycobacteroides</taxon>
    </lineage>
</organism>
<dbReference type="STRING" id="948102.BKG76_06300"/>
<dbReference type="GO" id="GO:0016226">
    <property type="term" value="P:iron-sulfur cluster assembly"/>
    <property type="evidence" value="ECO:0007669"/>
    <property type="project" value="TreeGrafter"/>
</dbReference>
<protein>
    <submittedName>
        <fullName evidence="3">Folate-binding protein YgfZ</fullName>
    </submittedName>
</protein>
<dbReference type="NCBIfam" id="TIGR03317">
    <property type="entry name" value="ygfZ_signature"/>
    <property type="match status" value="1"/>
</dbReference>
<feature type="region of interest" description="Disordered" evidence="2">
    <location>
        <begin position="348"/>
        <end position="367"/>
    </location>
</feature>
<dbReference type="GeneID" id="57166407"/>
<reference evidence="3 4" key="1">
    <citation type="submission" date="2016-10" db="EMBL/GenBank/DDBJ databases">
        <title>Evaluation of Human, Veterinary and Environmental Mycobacterium chelonae Isolates by Core Genome Phylogenomic Analysis, Targeted Gene Comparison, and Anti-microbial Susceptibility Patterns: A Tale of Mistaken Identities.</title>
        <authorList>
            <person name="Fogelson S.B."/>
            <person name="Camus A.C."/>
            <person name="Lorenz W."/>
            <person name="Vasireddy R."/>
            <person name="Vasireddy S."/>
            <person name="Smith T."/>
            <person name="Brown-Elliott B.A."/>
            <person name="Wallace R.J.Jr."/>
            <person name="Hasan N.A."/>
            <person name="Reischl U."/>
            <person name="Sanchez S."/>
        </authorList>
    </citation>
    <scope>NUCLEOTIDE SEQUENCE [LARGE SCALE GENOMIC DNA]</scope>
    <source>
        <strain evidence="3 4">1559</strain>
    </source>
</reference>
<dbReference type="InterPro" id="IPR017703">
    <property type="entry name" value="YgfZ/GCV_T_CS"/>
</dbReference>
<dbReference type="InterPro" id="IPR045179">
    <property type="entry name" value="YgfZ/GcvT"/>
</dbReference>
<evidence type="ECO:0000256" key="1">
    <source>
        <dbReference type="ARBA" id="ARBA00022946"/>
    </source>
</evidence>
<keyword evidence="1" id="KW-0809">Transit peptide</keyword>
<dbReference type="PANTHER" id="PTHR22602">
    <property type="entry name" value="TRANSFERASE CAF17, MITOCHONDRIAL-RELATED"/>
    <property type="match status" value="1"/>
</dbReference>
<evidence type="ECO:0000256" key="2">
    <source>
        <dbReference type="SAM" id="MobiDB-lite"/>
    </source>
</evidence>
<gene>
    <name evidence="3" type="ORF">BKG76_06300</name>
</gene>
<name>A0A1S1LFR6_9MYCO</name>
<dbReference type="EMBL" id="MLIK01000004">
    <property type="protein sequence ID" value="OHU31270.1"/>
    <property type="molecule type" value="Genomic_DNA"/>
</dbReference>
<sequence>MTAVYVPEGNPDAGAVWHYGDPLGEQRAALTGAVLVDRSGRPTISLSGAERLSWLHTISSQHVADLRDGQTRENLSLDGQGRVEDHWVQTDLDGVTYLDTEPWRGQALKDFLTKMVFWAKVEVAASELKVFTLLGPGTAELAGKLGIAALPALDSAVALPGGGFIRRMPWPLPDATFDLLIPSGAGLAERLGVRPAGLWAFEALRVAAARPRLTLDTDERTIPHEVAWIGGIGPDDDPRAVHLAKGCYRGQETVARVHNLGKPPRVLVLLHLDGSADRPSTGDEVAAAGRAVGRVGSVVDHVDLGPIALALVKRSVVEALSNGNPAPLSAGPSPAAIDLDLLPDLQGEQRGREAVNRLRQGSVQPGS</sequence>
<dbReference type="InterPro" id="IPR027266">
    <property type="entry name" value="TrmE/GcvT-like"/>
</dbReference>
<dbReference type="OrthoDB" id="9796287at2"/>
<dbReference type="Gene3D" id="3.30.1360.120">
    <property type="entry name" value="Probable tRNA modification gtpase trme, domain 1"/>
    <property type="match status" value="1"/>
</dbReference>
<dbReference type="RefSeq" id="WP_070936689.1">
    <property type="nucleotide sequence ID" value="NZ_MLIK01000004.1"/>
</dbReference>
<dbReference type="PIRSF" id="PIRSF006487">
    <property type="entry name" value="GcvT"/>
    <property type="match status" value="1"/>
</dbReference>
<dbReference type="SUPFAM" id="SSF103025">
    <property type="entry name" value="Folate-binding domain"/>
    <property type="match status" value="1"/>
</dbReference>
<dbReference type="PANTHER" id="PTHR22602:SF0">
    <property type="entry name" value="TRANSFERASE CAF17, MITOCHONDRIAL-RELATED"/>
    <property type="match status" value="1"/>
</dbReference>
<evidence type="ECO:0000313" key="3">
    <source>
        <dbReference type="EMBL" id="OHU31270.1"/>
    </source>
</evidence>
<accession>A0A1S1LFR6</accession>
<dbReference type="Proteomes" id="UP000179616">
    <property type="component" value="Unassembled WGS sequence"/>
</dbReference>